<dbReference type="SMART" id="SM01236">
    <property type="entry name" value="Haem_oxygenase_2"/>
    <property type="match status" value="1"/>
</dbReference>
<evidence type="ECO:0000256" key="1">
    <source>
        <dbReference type="SAM" id="MobiDB-lite"/>
    </source>
</evidence>
<reference evidence="3" key="1">
    <citation type="submission" date="2015-07" db="EMBL/GenBank/DDBJ databases">
        <title>Discovery of a poly(ethylene terephthalate assimilation.</title>
        <authorList>
            <person name="Yoshida S."/>
            <person name="Hiraga K."/>
            <person name="Takehana T."/>
            <person name="Taniguchi I."/>
            <person name="Yamaji H."/>
            <person name="Maeda Y."/>
            <person name="Toyohara K."/>
            <person name="Miyamoto K."/>
            <person name="Kimura Y."/>
            <person name="Oda K."/>
        </authorList>
    </citation>
    <scope>NUCLEOTIDE SEQUENCE [LARGE SCALE GENOMIC DNA]</scope>
    <source>
        <strain evidence="3">NBRC 110686 / TISTR 2288 / 201-F6</strain>
    </source>
</reference>
<comment type="caution">
    <text evidence="2">The sequence shown here is derived from an EMBL/GenBank/DDBJ whole genome shotgun (WGS) entry which is preliminary data.</text>
</comment>
<dbReference type="OrthoDB" id="5177824at2"/>
<dbReference type="Pfam" id="PF14518">
    <property type="entry name" value="Haem_oxygenas_2"/>
    <property type="match status" value="1"/>
</dbReference>
<reference evidence="2 3" key="2">
    <citation type="journal article" date="2016" name="Science">
        <title>A bacterium that degrades and assimilates poly(ethylene terephthalate).</title>
        <authorList>
            <person name="Yoshida S."/>
            <person name="Hiraga K."/>
            <person name="Takehana T."/>
            <person name="Taniguchi I."/>
            <person name="Yamaji H."/>
            <person name="Maeda Y."/>
            <person name="Toyohara K."/>
            <person name="Miyamoto K."/>
            <person name="Kimura Y."/>
            <person name="Oda K."/>
        </authorList>
    </citation>
    <scope>NUCLEOTIDE SEQUENCE [LARGE SCALE GENOMIC DNA]</scope>
    <source>
        <strain evidence="3">NBRC 110686 / TISTR 2288 / 201-F6</strain>
    </source>
</reference>
<proteinExistence type="predicted"/>
<dbReference type="AlphaFoldDB" id="A0A0K8P461"/>
<dbReference type="SUPFAM" id="SSF48613">
    <property type="entry name" value="Heme oxygenase-like"/>
    <property type="match status" value="1"/>
</dbReference>
<name>A0A0K8P461_PISS1</name>
<evidence type="ECO:0000313" key="3">
    <source>
        <dbReference type="Proteomes" id="UP000037660"/>
    </source>
</evidence>
<gene>
    <name evidence="2" type="ORF">ISF6_2830</name>
</gene>
<feature type="region of interest" description="Disordered" evidence="1">
    <location>
        <begin position="217"/>
        <end position="236"/>
    </location>
</feature>
<dbReference type="RefSeq" id="WP_054020939.1">
    <property type="nucleotide sequence ID" value="NZ_BBYR01000040.1"/>
</dbReference>
<dbReference type="Proteomes" id="UP000037660">
    <property type="component" value="Unassembled WGS sequence"/>
</dbReference>
<organism evidence="2 3">
    <name type="scientific">Piscinibacter sakaiensis</name>
    <name type="common">Ideonella sakaiensis</name>
    <dbReference type="NCBI Taxonomy" id="1547922"/>
    <lineage>
        <taxon>Bacteria</taxon>
        <taxon>Pseudomonadati</taxon>
        <taxon>Pseudomonadota</taxon>
        <taxon>Betaproteobacteria</taxon>
        <taxon>Burkholderiales</taxon>
        <taxon>Sphaerotilaceae</taxon>
        <taxon>Piscinibacter</taxon>
    </lineage>
</organism>
<dbReference type="EMBL" id="BBYR01000040">
    <property type="protein sequence ID" value="GAP36975.1"/>
    <property type="molecule type" value="Genomic_DNA"/>
</dbReference>
<keyword evidence="3" id="KW-1185">Reference proteome</keyword>
<dbReference type="STRING" id="1547922.ISF6_2830"/>
<sequence>MSFHTRLLAETAEARMRLLKTPIIQGVLQRGEVSLPSYIAFLTEAYHHVRHTVPLLRAMRAALPAHHAWLQPALDEYIDEEAGHDEWILDDLRACGADAEAVRHGRPAPATEVMVAYAYDTIARGNPLGFFGMVHVLEGTSVALALTAADAIQRPLRLPDAAFSYLRSHGTLDQEHTAHFAALMEAIEDPQDQAAIVHAARLFFRLYADVFAGLPLPQPQPQPQPQRAATADEVAA</sequence>
<dbReference type="InterPro" id="IPR016084">
    <property type="entry name" value="Haem_Oase-like_multi-hlx"/>
</dbReference>
<dbReference type="Gene3D" id="1.20.910.10">
    <property type="entry name" value="Heme oxygenase-like"/>
    <property type="match status" value="1"/>
</dbReference>
<evidence type="ECO:0000313" key="2">
    <source>
        <dbReference type="EMBL" id="GAP36975.1"/>
    </source>
</evidence>
<accession>A0A0K8P461</accession>
<protein>
    <submittedName>
        <fullName evidence="2">Long-chain acyl-CoA synthetase</fullName>
    </submittedName>
</protein>